<name>A0A8S9Q0D8_BRACR</name>
<keyword evidence="1" id="KW-0472">Membrane</keyword>
<protein>
    <submittedName>
        <fullName evidence="2">Uncharacterized protein</fullName>
    </submittedName>
</protein>
<organism evidence="2 3">
    <name type="scientific">Brassica cretica</name>
    <name type="common">Mustard</name>
    <dbReference type="NCBI Taxonomy" id="69181"/>
    <lineage>
        <taxon>Eukaryota</taxon>
        <taxon>Viridiplantae</taxon>
        <taxon>Streptophyta</taxon>
        <taxon>Embryophyta</taxon>
        <taxon>Tracheophyta</taxon>
        <taxon>Spermatophyta</taxon>
        <taxon>Magnoliopsida</taxon>
        <taxon>eudicotyledons</taxon>
        <taxon>Gunneridae</taxon>
        <taxon>Pentapetalae</taxon>
        <taxon>rosids</taxon>
        <taxon>malvids</taxon>
        <taxon>Brassicales</taxon>
        <taxon>Brassicaceae</taxon>
        <taxon>Brassiceae</taxon>
        <taxon>Brassica</taxon>
    </lineage>
</organism>
<evidence type="ECO:0000256" key="1">
    <source>
        <dbReference type="SAM" id="Phobius"/>
    </source>
</evidence>
<dbReference type="EMBL" id="QGKX02001347">
    <property type="protein sequence ID" value="KAF3526449.1"/>
    <property type="molecule type" value="Genomic_DNA"/>
</dbReference>
<reference evidence="2" key="1">
    <citation type="submission" date="2019-12" db="EMBL/GenBank/DDBJ databases">
        <title>Genome sequencing and annotation of Brassica cretica.</title>
        <authorList>
            <person name="Studholme D.J."/>
            <person name="Sarris P."/>
        </authorList>
    </citation>
    <scope>NUCLEOTIDE SEQUENCE</scope>
    <source>
        <strain evidence="2">PFS-109/04</strain>
        <tissue evidence="2">Leaf</tissue>
    </source>
</reference>
<evidence type="ECO:0000313" key="3">
    <source>
        <dbReference type="Proteomes" id="UP000712600"/>
    </source>
</evidence>
<dbReference type="Proteomes" id="UP000712600">
    <property type="component" value="Unassembled WGS sequence"/>
</dbReference>
<feature type="transmembrane region" description="Helical" evidence="1">
    <location>
        <begin position="16"/>
        <end position="35"/>
    </location>
</feature>
<comment type="caution">
    <text evidence="2">The sequence shown here is derived from an EMBL/GenBank/DDBJ whole genome shotgun (WGS) entry which is preliminary data.</text>
</comment>
<gene>
    <name evidence="2" type="ORF">F2Q69_00050936</name>
</gene>
<dbReference type="AlphaFoldDB" id="A0A8S9Q0D8"/>
<sequence length="145" mass="15737">MAFWRLSSGDATGFKFLFSIASLYALMVAIAYCVLHMKHISPLPFDAPLDRFSEARAVEHIRVLAEEIDGRQEGRPGLREAATYIKSQLEMVKERAGPNLSPSSPTCLLFLLPSKLSASQANPSAQKETPPAQGPSLVVIAVPSI</sequence>
<evidence type="ECO:0000313" key="2">
    <source>
        <dbReference type="EMBL" id="KAF3526449.1"/>
    </source>
</evidence>
<keyword evidence="1" id="KW-1133">Transmembrane helix</keyword>
<accession>A0A8S9Q0D8</accession>
<keyword evidence="1" id="KW-0812">Transmembrane</keyword>
<proteinExistence type="predicted"/>